<keyword evidence="3" id="KW-1185">Reference proteome</keyword>
<gene>
    <name evidence="2" type="ORF">H8K33_16670</name>
</gene>
<dbReference type="Proteomes" id="UP000643610">
    <property type="component" value="Unassembled WGS sequence"/>
</dbReference>
<sequence>MNAHQQSQISKSSEAVVQAQLDAYNARDLDAWLNTYSENAEQFLLHTGELAKGHEAIRKRMEERFKDAKLHAHLNHRIAMDNIVVDHEFVTRSSADGLETVEMICVYEVHAGKIMKATFAFGQTRPA</sequence>
<organism evidence="2 3">
    <name type="scientific">Undibacterium amnicola</name>
    <dbReference type="NCBI Taxonomy" id="1834038"/>
    <lineage>
        <taxon>Bacteria</taxon>
        <taxon>Pseudomonadati</taxon>
        <taxon>Pseudomonadota</taxon>
        <taxon>Betaproteobacteria</taxon>
        <taxon>Burkholderiales</taxon>
        <taxon>Oxalobacteraceae</taxon>
        <taxon>Undibacterium</taxon>
    </lineage>
</organism>
<dbReference type="EMBL" id="JACOFU010000008">
    <property type="protein sequence ID" value="MBC3833144.1"/>
    <property type="molecule type" value="Genomic_DNA"/>
</dbReference>
<evidence type="ECO:0000313" key="2">
    <source>
        <dbReference type="EMBL" id="MBC3833144.1"/>
    </source>
</evidence>
<comment type="caution">
    <text evidence="2">The sequence shown here is derived from an EMBL/GenBank/DDBJ whole genome shotgun (WGS) entry which is preliminary data.</text>
</comment>
<reference evidence="2 3" key="1">
    <citation type="submission" date="2020-08" db="EMBL/GenBank/DDBJ databases">
        <title>Novel species isolated from subtropical streams in China.</title>
        <authorList>
            <person name="Lu H."/>
        </authorList>
    </citation>
    <scope>NUCLEOTIDE SEQUENCE [LARGE SCALE GENOMIC DNA]</scope>
    <source>
        <strain evidence="2 3">KCTC 52442</strain>
    </source>
</reference>
<feature type="domain" description="SnoaL-like" evidence="1">
    <location>
        <begin position="17"/>
        <end position="115"/>
    </location>
</feature>
<evidence type="ECO:0000259" key="1">
    <source>
        <dbReference type="Pfam" id="PF12680"/>
    </source>
</evidence>
<dbReference type="Pfam" id="PF12680">
    <property type="entry name" value="SnoaL_2"/>
    <property type="match status" value="1"/>
</dbReference>
<name>A0ABR6XUJ8_9BURK</name>
<proteinExistence type="predicted"/>
<protein>
    <submittedName>
        <fullName evidence="2">Nuclear transport factor 2 family protein</fullName>
    </submittedName>
</protein>
<dbReference type="Gene3D" id="3.10.450.50">
    <property type="match status" value="1"/>
</dbReference>
<dbReference type="InterPro" id="IPR037401">
    <property type="entry name" value="SnoaL-like"/>
</dbReference>
<dbReference type="InterPro" id="IPR032710">
    <property type="entry name" value="NTF2-like_dom_sf"/>
</dbReference>
<evidence type="ECO:0000313" key="3">
    <source>
        <dbReference type="Proteomes" id="UP000643610"/>
    </source>
</evidence>
<dbReference type="RefSeq" id="WP_186892193.1">
    <property type="nucleotide sequence ID" value="NZ_JACOFU010000008.1"/>
</dbReference>
<accession>A0ABR6XUJ8</accession>
<dbReference type="PIRSF" id="PIRSF030561">
    <property type="entry name" value="UCP030561"/>
    <property type="match status" value="1"/>
</dbReference>
<dbReference type="InterPro" id="IPR008317">
    <property type="entry name" value="UCP030561"/>
</dbReference>
<dbReference type="SUPFAM" id="SSF54427">
    <property type="entry name" value="NTF2-like"/>
    <property type="match status" value="1"/>
</dbReference>